<sequence length="81" mass="8961">MSLLHAPRWEAIERLGNVATERCTRTRLIVAPGPLPDPADIAQLGMAEALAWAWPDLAADRDYLDRLAGIALDFIRPELGR</sequence>
<accession>A0A919UNZ8</accession>
<dbReference type="RefSeq" id="WP_204045688.1">
    <property type="nucleotide sequence ID" value="NZ_BOOA01000108.1"/>
</dbReference>
<reference evidence="1" key="1">
    <citation type="submission" date="2021-01" db="EMBL/GenBank/DDBJ databases">
        <title>Whole genome shotgun sequence of Acrocarpospora phusangensis NBRC 108782.</title>
        <authorList>
            <person name="Komaki H."/>
            <person name="Tamura T."/>
        </authorList>
    </citation>
    <scope>NUCLEOTIDE SEQUENCE</scope>
    <source>
        <strain evidence="1">NBRC 108782</strain>
    </source>
</reference>
<dbReference type="Proteomes" id="UP000640052">
    <property type="component" value="Unassembled WGS sequence"/>
</dbReference>
<keyword evidence="2" id="KW-1185">Reference proteome</keyword>
<organism evidence="1 2">
    <name type="scientific">Acrocarpospora phusangensis</name>
    <dbReference type="NCBI Taxonomy" id="1070424"/>
    <lineage>
        <taxon>Bacteria</taxon>
        <taxon>Bacillati</taxon>
        <taxon>Actinomycetota</taxon>
        <taxon>Actinomycetes</taxon>
        <taxon>Streptosporangiales</taxon>
        <taxon>Streptosporangiaceae</taxon>
        <taxon>Acrocarpospora</taxon>
    </lineage>
</organism>
<gene>
    <name evidence="1" type="ORF">Aph01nite_73810</name>
</gene>
<dbReference type="EMBL" id="BOOA01000108">
    <property type="protein sequence ID" value="GIH29071.1"/>
    <property type="molecule type" value="Genomic_DNA"/>
</dbReference>
<protein>
    <submittedName>
        <fullName evidence="1">Uncharacterized protein</fullName>
    </submittedName>
</protein>
<proteinExistence type="predicted"/>
<evidence type="ECO:0000313" key="2">
    <source>
        <dbReference type="Proteomes" id="UP000640052"/>
    </source>
</evidence>
<comment type="caution">
    <text evidence="1">The sequence shown here is derived from an EMBL/GenBank/DDBJ whole genome shotgun (WGS) entry which is preliminary data.</text>
</comment>
<dbReference type="AlphaFoldDB" id="A0A919UNZ8"/>
<name>A0A919UNZ8_9ACTN</name>
<evidence type="ECO:0000313" key="1">
    <source>
        <dbReference type="EMBL" id="GIH29071.1"/>
    </source>
</evidence>